<accession>B1I6Q2</accession>
<feature type="transmembrane region" description="Helical" evidence="1">
    <location>
        <begin position="196"/>
        <end position="217"/>
    </location>
</feature>
<keyword evidence="3" id="KW-1185">Reference proteome</keyword>
<feature type="transmembrane region" description="Helical" evidence="1">
    <location>
        <begin position="102"/>
        <end position="124"/>
    </location>
</feature>
<keyword evidence="1" id="KW-0472">Membrane</keyword>
<reference evidence="3" key="1">
    <citation type="submission" date="2007-10" db="EMBL/GenBank/DDBJ databases">
        <title>Complete sequence of chromosome of Desulforudis audaxviator MP104C.</title>
        <authorList>
            <person name="Copeland A."/>
            <person name="Lucas S."/>
            <person name="Lapidus A."/>
            <person name="Barry K."/>
            <person name="Glavina del Rio T."/>
            <person name="Dalin E."/>
            <person name="Tice H."/>
            <person name="Bruce D."/>
            <person name="Pitluck S."/>
            <person name="Lowry S.R."/>
            <person name="Larimer F."/>
            <person name="Land M.L."/>
            <person name="Hauser L."/>
            <person name="Kyrpides N."/>
            <person name="Ivanova N.N."/>
            <person name="Richardson P."/>
        </authorList>
    </citation>
    <scope>NUCLEOTIDE SEQUENCE [LARGE SCALE GENOMIC DNA]</scope>
    <source>
        <strain evidence="3">MP104C</strain>
    </source>
</reference>
<keyword evidence="1" id="KW-1133">Transmembrane helix</keyword>
<dbReference type="RefSeq" id="WP_012303274.1">
    <property type="nucleotide sequence ID" value="NC_010424.1"/>
</dbReference>
<organism evidence="2 3">
    <name type="scientific">Desulforudis audaxviator (strain MP104C)</name>
    <dbReference type="NCBI Taxonomy" id="477974"/>
    <lineage>
        <taxon>Bacteria</taxon>
        <taxon>Bacillati</taxon>
        <taxon>Bacillota</taxon>
        <taxon>Clostridia</taxon>
        <taxon>Thermoanaerobacterales</taxon>
        <taxon>Candidatus Desulforudaceae</taxon>
        <taxon>Candidatus Desulforudis</taxon>
    </lineage>
</organism>
<dbReference type="AlphaFoldDB" id="B1I6Q2"/>
<dbReference type="KEGG" id="dau:Daud_2213"/>
<dbReference type="Pfam" id="PF09991">
    <property type="entry name" value="DUF2232"/>
    <property type="match status" value="1"/>
</dbReference>
<feature type="transmembrane region" description="Helical" evidence="1">
    <location>
        <begin position="261"/>
        <end position="283"/>
    </location>
</feature>
<dbReference type="PANTHER" id="PTHR41324">
    <property type="entry name" value="MEMBRANE PROTEIN-RELATED"/>
    <property type="match status" value="1"/>
</dbReference>
<dbReference type="InterPro" id="IPR018710">
    <property type="entry name" value="DUF2232"/>
</dbReference>
<evidence type="ECO:0000256" key="1">
    <source>
        <dbReference type="SAM" id="Phobius"/>
    </source>
</evidence>
<feature type="transmembrane region" description="Helical" evidence="1">
    <location>
        <begin position="12"/>
        <end position="45"/>
    </location>
</feature>
<feature type="transmembrane region" description="Helical" evidence="1">
    <location>
        <begin position="57"/>
        <end position="90"/>
    </location>
</feature>
<evidence type="ECO:0008006" key="4">
    <source>
        <dbReference type="Google" id="ProtNLM"/>
    </source>
</evidence>
<dbReference type="PANTHER" id="PTHR41324:SF1">
    <property type="entry name" value="DUF2232 DOMAIN-CONTAINING PROTEIN"/>
    <property type="match status" value="1"/>
</dbReference>
<gene>
    <name evidence="2" type="ordered locus">Daud_2213</name>
</gene>
<dbReference type="STRING" id="477974.Daud_2213"/>
<keyword evidence="1" id="KW-0812">Transmembrane</keyword>
<dbReference type="Proteomes" id="UP000008544">
    <property type="component" value="Chromosome"/>
</dbReference>
<evidence type="ECO:0000313" key="3">
    <source>
        <dbReference type="Proteomes" id="UP000008544"/>
    </source>
</evidence>
<protein>
    <recommendedName>
        <fullName evidence="4">DUF2232 domain-containing protein</fullName>
    </recommendedName>
</protein>
<reference evidence="2 3" key="2">
    <citation type="journal article" date="2008" name="Science">
        <title>Environmental genomics reveals a single-species ecosystem deep within Earth.</title>
        <authorList>
            <person name="Chivian D."/>
            <person name="Brodie E.L."/>
            <person name="Alm E.J."/>
            <person name="Culley D.E."/>
            <person name="Dehal P.S."/>
            <person name="Desantis T.Z."/>
            <person name="Gihring T.M."/>
            <person name="Lapidus A."/>
            <person name="Lin L.H."/>
            <person name="Lowry S.R."/>
            <person name="Moser D.P."/>
            <person name="Richardson P.M."/>
            <person name="Southam G."/>
            <person name="Wanger G."/>
            <person name="Pratt L.M."/>
            <person name="Andersen G.L."/>
            <person name="Hazen T.C."/>
            <person name="Brockman F.J."/>
            <person name="Arkin A.P."/>
            <person name="Onstott T.C."/>
        </authorList>
    </citation>
    <scope>NUCLEOTIDE SEQUENCE [LARGE SCALE GENOMIC DNA]</scope>
    <source>
        <strain evidence="2 3">MP104C</strain>
    </source>
</reference>
<proteinExistence type="predicted"/>
<dbReference type="EMBL" id="CP000860">
    <property type="protein sequence ID" value="ACA60700.1"/>
    <property type="molecule type" value="Genomic_DNA"/>
</dbReference>
<sequence>MFKPGDLREGVLLSLACAVLSAAGILLPLLFPFCGLAITVLTAVVTYRHSAVYALVILGAAALLTAVLFGAFVTLIILAESGILGFLFGFCFKNGVAHRKTLAAGLALAVTLAAANLAVSFLALGENPYELAAALTAEKHSESLEQILPVVVMLLPGSFIAWAVIAAWAGFFLTAASLKRLNYLQGPEPELHRWRLPWQFIWVVTAGLALTLGGDQWSFEAAADIGRNLLFITAVTYMLGGLTLTVYLYRELTAPRWLKLLLLAGAVLNWPMTAVLLVCAGFLDAWVDCRTFFEQRRREF</sequence>
<dbReference type="HOGENOM" id="CLU_068641_2_0_9"/>
<dbReference type="eggNOG" id="COG4241">
    <property type="taxonomic scope" value="Bacteria"/>
</dbReference>
<feature type="transmembrane region" description="Helical" evidence="1">
    <location>
        <begin position="229"/>
        <end position="249"/>
    </location>
</feature>
<evidence type="ECO:0000313" key="2">
    <source>
        <dbReference type="EMBL" id="ACA60700.1"/>
    </source>
</evidence>
<feature type="transmembrane region" description="Helical" evidence="1">
    <location>
        <begin position="147"/>
        <end position="175"/>
    </location>
</feature>
<name>B1I6Q2_DESAP</name>